<feature type="binding site" evidence="10">
    <location>
        <position position="115"/>
    </location>
    <ligand>
        <name>Zn(2+)</name>
        <dbReference type="ChEBI" id="CHEBI:29105"/>
        <note>catalytic</note>
    </ligand>
</feature>
<dbReference type="CDD" id="cd00064">
    <property type="entry name" value="FU"/>
    <property type="match status" value="2"/>
</dbReference>
<dbReference type="SMART" id="SM00261">
    <property type="entry name" value="FU"/>
    <property type="match status" value="5"/>
</dbReference>
<dbReference type="GO" id="GO:0016020">
    <property type="term" value="C:membrane"/>
    <property type="evidence" value="ECO:0007669"/>
    <property type="project" value="InterPro"/>
</dbReference>
<name>G0QLA8_ICHMU</name>
<dbReference type="InterPro" id="IPR041161">
    <property type="entry name" value="EGF_Tenascin"/>
</dbReference>
<evidence type="ECO:0000256" key="6">
    <source>
        <dbReference type="ARBA" id="ARBA00023049"/>
    </source>
</evidence>
<evidence type="ECO:0000256" key="5">
    <source>
        <dbReference type="ARBA" id="ARBA00022833"/>
    </source>
</evidence>
<comment type="cofactor">
    <cofactor evidence="10">
        <name>Zn(2+)</name>
        <dbReference type="ChEBI" id="CHEBI:29105"/>
    </cofactor>
    <text evidence="10">Binds 1 zinc ion per subunit.</text>
</comment>
<dbReference type="SUPFAM" id="SSF57184">
    <property type="entry name" value="Growth factor receptor domain"/>
    <property type="match status" value="3"/>
</dbReference>
<dbReference type="EC" id="3.4.24.36" evidence="12"/>
<accession>G0QLA8</accession>
<dbReference type="Gene3D" id="2.10.220.10">
    <property type="entry name" value="Hormone Receptor, Insulin-like Growth Factor Receptor 1, Chain A, domain 2"/>
    <property type="match status" value="3"/>
</dbReference>
<dbReference type="PANTHER" id="PTHR10942:SF0">
    <property type="entry name" value="LEISHMANOLYSIN-LIKE PEPTIDASE"/>
    <property type="match status" value="1"/>
</dbReference>
<dbReference type="GO" id="GO:0004252">
    <property type="term" value="F:serine-type endopeptidase activity"/>
    <property type="evidence" value="ECO:0007669"/>
    <property type="project" value="UniProtKB-EC"/>
</dbReference>
<organism evidence="12 13">
    <name type="scientific">Ichthyophthirius multifiliis</name>
    <name type="common">White spot disease agent</name>
    <name type="synonym">Ich</name>
    <dbReference type="NCBI Taxonomy" id="5932"/>
    <lineage>
        <taxon>Eukaryota</taxon>
        <taxon>Sar</taxon>
        <taxon>Alveolata</taxon>
        <taxon>Ciliophora</taxon>
        <taxon>Intramacronucleata</taxon>
        <taxon>Oligohymenophorea</taxon>
        <taxon>Hymenostomatida</taxon>
        <taxon>Ophryoglenina</taxon>
        <taxon>Ichthyophthirius</taxon>
    </lineage>
</organism>
<evidence type="ECO:0000256" key="2">
    <source>
        <dbReference type="ARBA" id="ARBA00022670"/>
    </source>
</evidence>
<feature type="binding site" evidence="10">
    <location>
        <position position="193"/>
    </location>
    <ligand>
        <name>Zn(2+)</name>
        <dbReference type="ChEBI" id="CHEBI:29105"/>
        <note>catalytic</note>
    </ligand>
</feature>
<feature type="active site" evidence="9">
    <location>
        <position position="112"/>
    </location>
</feature>
<gene>
    <name evidence="12" type="ORF">IMG5_027980</name>
</gene>
<dbReference type="FunFam" id="2.10.25.10:FF:000001">
    <property type="entry name" value="Tenascin C"/>
    <property type="match status" value="1"/>
</dbReference>
<proteinExistence type="inferred from homology"/>
<dbReference type="GO" id="GO:0005737">
    <property type="term" value="C:cytoplasm"/>
    <property type="evidence" value="ECO:0007669"/>
    <property type="project" value="TreeGrafter"/>
</dbReference>
<feature type="non-terminal residue" evidence="12">
    <location>
        <position position="774"/>
    </location>
</feature>
<reference evidence="12 13" key="1">
    <citation type="submission" date="2011-07" db="EMBL/GenBank/DDBJ databases">
        <authorList>
            <person name="Coyne R."/>
            <person name="Brami D."/>
            <person name="Johnson J."/>
            <person name="Hostetler J."/>
            <person name="Hannick L."/>
            <person name="Clark T."/>
            <person name="Cassidy-Hanley D."/>
            <person name="Inman J."/>
        </authorList>
    </citation>
    <scope>NUCLEOTIDE SEQUENCE [LARGE SCALE GENOMIC DNA]</scope>
    <source>
        <strain evidence="12 13">G5</strain>
    </source>
</reference>
<dbReference type="SMART" id="SM00181">
    <property type="entry name" value="EGF"/>
    <property type="match status" value="4"/>
</dbReference>
<evidence type="ECO:0000256" key="7">
    <source>
        <dbReference type="ARBA" id="ARBA00023157"/>
    </source>
</evidence>
<dbReference type="Pfam" id="PF18720">
    <property type="entry name" value="EGF_Tenascin"/>
    <property type="match status" value="1"/>
</dbReference>
<dbReference type="OrthoDB" id="238768at2759"/>
<keyword evidence="8" id="KW-0325">Glycoprotein</keyword>
<evidence type="ECO:0000256" key="8">
    <source>
        <dbReference type="ARBA" id="ARBA00023180"/>
    </source>
</evidence>
<dbReference type="InterPro" id="IPR001577">
    <property type="entry name" value="Peptidase_M8"/>
</dbReference>
<dbReference type="InterPro" id="IPR006212">
    <property type="entry name" value="Furin_repeat"/>
</dbReference>
<dbReference type="GO" id="GO:0004222">
    <property type="term" value="F:metalloendopeptidase activity"/>
    <property type="evidence" value="ECO:0007669"/>
    <property type="project" value="InterPro"/>
</dbReference>
<dbReference type="STRING" id="857967.G0QLA8"/>
<evidence type="ECO:0000256" key="9">
    <source>
        <dbReference type="PIRSR" id="PIRSR601577-1"/>
    </source>
</evidence>
<dbReference type="AlphaFoldDB" id="G0QLA8"/>
<dbReference type="eggNOG" id="KOG3525">
    <property type="taxonomic scope" value="Eukaryota"/>
</dbReference>
<keyword evidence="5 10" id="KW-0862">Zinc</keyword>
<dbReference type="InterPro" id="IPR009030">
    <property type="entry name" value="Growth_fac_rcpt_cys_sf"/>
</dbReference>
<dbReference type="GO" id="GO:0004465">
    <property type="term" value="F:lipoprotein lipase activity"/>
    <property type="evidence" value="ECO:0007669"/>
    <property type="project" value="UniProtKB-EC"/>
</dbReference>
<evidence type="ECO:0000256" key="3">
    <source>
        <dbReference type="ARBA" id="ARBA00022723"/>
    </source>
</evidence>
<sequence length="774" mass="87445">METSKNFFQRLLKVYPIKGNNIFTTNWPKKCQEITIPQNDQTIGIPNSDLHLYVIYNKENDGTNADAIYCALADQEIERPTFGRVNFNLRYMDKLGKDHKSFENYLEITIHEILHVIGFSANLMYYWIDPETNEPYNTDYINKLQIKLNYRGLKTTLLTSKNVVKVTKKYYNCPTAQGMQLENQGGVGSVGAHWERTVIFNEIMTAGGITVNIAFSIFTIAALKDTGFYPDVNENMADQIYWGKGKGCDFLENACQSQTQYPEFAQNINDYQCSFEYDGFGIAFIDQYSDGCPIIYPNFDQICSNPYIINDKNKKNQELKQLSNYSTNSKCFQSSVSKSSSIIYSESNLRCHQFKCSSDASQITIIFPEIQHELICGIEDQGQKKDIDQSGKKAKGQVTCPQDYIRFCNFTPICPNFCSQQGVCVRGQCICQAGYGGIDCSIKCSGAVHNQTCIKNSQCPSGLFLNPDNTCKSDCPQGLFGRQGKCLPCDSSCSRCTGPSANECTKCLFLTLLQENQCVEQCNQKYGYSFNQASGKCESEMSRICKGNCETCEKKNSLLCYTCKKGFFFYQADKSCLSKCPLGFIEQQKTQECQELSVGCLQQIDYNTCISCDTVKGYRLDTDKKCTLCKQNCIQCNPNDATECLVCEGIKLKNYDGSCVDICQQGTFYSDNSKKCEKCSENCIYCDERGCSKCIDGYYAEYRTKQCFQCSSKYANCLTCNDFSCKKCNHGYQLDSIQTNCEQAIQQSTQVECPYGCEQCSQQGECYKCQDGYY</sequence>
<dbReference type="eggNOG" id="KOG2556">
    <property type="taxonomic scope" value="Eukaryota"/>
</dbReference>
<dbReference type="Gene3D" id="3.90.132.10">
    <property type="entry name" value="Leishmanolysin , domain 2"/>
    <property type="match status" value="1"/>
</dbReference>
<evidence type="ECO:0000256" key="4">
    <source>
        <dbReference type="ARBA" id="ARBA00022801"/>
    </source>
</evidence>
<dbReference type="PROSITE" id="PS00022">
    <property type="entry name" value="EGF_1"/>
    <property type="match status" value="1"/>
</dbReference>
<keyword evidence="13" id="KW-1185">Reference proteome</keyword>
<keyword evidence="7" id="KW-1015">Disulfide bond</keyword>
<keyword evidence="3 10" id="KW-0479">Metal-binding</keyword>
<keyword evidence="4 12" id="KW-0378">Hydrolase</keyword>
<evidence type="ECO:0000313" key="13">
    <source>
        <dbReference type="Proteomes" id="UP000008983"/>
    </source>
</evidence>
<dbReference type="Gene3D" id="2.10.25.10">
    <property type="entry name" value="Laminin"/>
    <property type="match status" value="1"/>
</dbReference>
<dbReference type="EC" id="3.4.21.75" evidence="12"/>
<dbReference type="GO" id="GO:0046872">
    <property type="term" value="F:metal ion binding"/>
    <property type="evidence" value="ECO:0007669"/>
    <property type="project" value="UniProtKB-KW"/>
</dbReference>
<evidence type="ECO:0000256" key="1">
    <source>
        <dbReference type="ARBA" id="ARBA00005860"/>
    </source>
</evidence>
<dbReference type="OMA" id="FNIANIK"/>
<dbReference type="GeneID" id="14910185"/>
<dbReference type="SUPFAM" id="SSF55486">
    <property type="entry name" value="Metalloproteases ('zincins'), catalytic domain"/>
    <property type="match status" value="1"/>
</dbReference>
<dbReference type="InterPro" id="IPR000742">
    <property type="entry name" value="EGF"/>
</dbReference>
<feature type="domain" description="EGF-like" evidence="11">
    <location>
        <begin position="429"/>
        <end position="440"/>
    </location>
</feature>
<evidence type="ECO:0000313" key="12">
    <source>
        <dbReference type="EMBL" id="EGR33994.1"/>
    </source>
</evidence>
<dbReference type="RefSeq" id="XP_004039298.1">
    <property type="nucleotide sequence ID" value="XM_004039250.1"/>
</dbReference>
<dbReference type="Pfam" id="PF01457">
    <property type="entry name" value="Peptidase_M8"/>
    <property type="match status" value="1"/>
</dbReference>
<dbReference type="InParanoid" id="G0QLA8"/>
<evidence type="ECO:0000259" key="11">
    <source>
        <dbReference type="PROSITE" id="PS00022"/>
    </source>
</evidence>
<protein>
    <submittedName>
        <fullName evidence="12">Leishmanolysin family protein, putative</fullName>
        <ecNumber evidence="12">3.1.1.34</ecNumber>
        <ecNumber evidence="12">3.4.21.75</ecNumber>
        <ecNumber evidence="12">3.4.24.36</ecNumber>
    </submittedName>
</protein>
<feature type="binding site" evidence="10">
    <location>
        <position position="111"/>
    </location>
    <ligand>
        <name>Zn(2+)</name>
        <dbReference type="ChEBI" id="CHEBI:29105"/>
        <note>catalytic</note>
    </ligand>
</feature>
<keyword evidence="6 10" id="KW-0482">Metalloprotease</keyword>
<dbReference type="Proteomes" id="UP000008983">
    <property type="component" value="Unassembled WGS sequence"/>
</dbReference>
<dbReference type="GO" id="GO:0007155">
    <property type="term" value="P:cell adhesion"/>
    <property type="evidence" value="ECO:0007669"/>
    <property type="project" value="InterPro"/>
</dbReference>
<keyword evidence="2" id="KW-0645">Protease</keyword>
<dbReference type="EMBL" id="GL983240">
    <property type="protein sequence ID" value="EGR33994.1"/>
    <property type="molecule type" value="Genomic_DNA"/>
</dbReference>
<dbReference type="Gene3D" id="3.10.170.20">
    <property type="match status" value="1"/>
</dbReference>
<comment type="similarity">
    <text evidence="1">Belongs to the peptidase M8 family.</text>
</comment>
<dbReference type="FunFam" id="3.90.132.10:FF:000001">
    <property type="entry name" value="leishmanolysin-like peptidase isoform X2"/>
    <property type="match status" value="1"/>
</dbReference>
<evidence type="ECO:0000256" key="10">
    <source>
        <dbReference type="PIRSR" id="PIRSR601577-2"/>
    </source>
</evidence>
<dbReference type="GO" id="GO:0006508">
    <property type="term" value="P:proteolysis"/>
    <property type="evidence" value="ECO:0007669"/>
    <property type="project" value="UniProtKB-KW"/>
</dbReference>
<dbReference type="PANTHER" id="PTHR10942">
    <property type="entry name" value="LEISHMANOLYSIN-LIKE PEPTIDASE"/>
    <property type="match status" value="1"/>
</dbReference>
<dbReference type="EC" id="3.1.1.34" evidence="12"/>